<evidence type="ECO:0000256" key="2">
    <source>
        <dbReference type="ARBA" id="ARBA00023125"/>
    </source>
</evidence>
<dbReference type="Proteomes" id="UP001595713">
    <property type="component" value="Unassembled WGS sequence"/>
</dbReference>
<proteinExistence type="predicted"/>
<dbReference type="InterPro" id="IPR015927">
    <property type="entry name" value="Peptidase_S24_S26A/B/C"/>
</dbReference>
<dbReference type="PANTHER" id="PTHR40661:SF3">
    <property type="entry name" value="FELS-1 PROPHAGE TRANSCRIPTIONAL REGULATOR"/>
    <property type="match status" value="1"/>
</dbReference>
<dbReference type="EMBL" id="JBHRXP010000007">
    <property type="protein sequence ID" value="MFC3581527.1"/>
    <property type="molecule type" value="Genomic_DNA"/>
</dbReference>
<protein>
    <submittedName>
        <fullName evidence="5">Helix-turn-helix transcriptional regulator</fullName>
    </submittedName>
</protein>
<comment type="caution">
    <text evidence="5">The sequence shown here is derived from an EMBL/GenBank/DDBJ whole genome shotgun (WGS) entry which is preliminary data.</text>
</comment>
<dbReference type="CDD" id="cd06529">
    <property type="entry name" value="S24_LexA-like"/>
    <property type="match status" value="1"/>
</dbReference>
<dbReference type="InterPro" id="IPR039418">
    <property type="entry name" value="LexA-like"/>
</dbReference>
<keyword evidence="2" id="KW-0238">DNA-binding</keyword>
<dbReference type="Gene3D" id="2.10.109.10">
    <property type="entry name" value="Umud Fragment, subunit A"/>
    <property type="match status" value="1"/>
</dbReference>
<reference evidence="6" key="1">
    <citation type="journal article" date="2019" name="Int. J. Syst. Evol. Microbiol.">
        <title>The Global Catalogue of Microorganisms (GCM) 10K type strain sequencing project: providing services to taxonomists for standard genome sequencing and annotation.</title>
        <authorList>
            <consortium name="The Broad Institute Genomics Platform"/>
            <consortium name="The Broad Institute Genome Sequencing Center for Infectious Disease"/>
            <person name="Wu L."/>
            <person name="Ma J."/>
        </authorList>
    </citation>
    <scope>NUCLEOTIDE SEQUENCE [LARGE SCALE GENOMIC DNA]</scope>
    <source>
        <strain evidence="6">KCTC 42739</strain>
    </source>
</reference>
<evidence type="ECO:0000259" key="4">
    <source>
        <dbReference type="Pfam" id="PF00717"/>
    </source>
</evidence>
<keyword evidence="6" id="KW-1185">Reference proteome</keyword>
<organism evidence="5 6">
    <name type="scientific">Sphingomonas hylomeconis</name>
    <dbReference type="NCBI Taxonomy" id="1395958"/>
    <lineage>
        <taxon>Bacteria</taxon>
        <taxon>Pseudomonadati</taxon>
        <taxon>Pseudomonadota</taxon>
        <taxon>Alphaproteobacteria</taxon>
        <taxon>Sphingomonadales</taxon>
        <taxon>Sphingomonadaceae</taxon>
        <taxon>Sphingomonas</taxon>
    </lineage>
</organism>
<evidence type="ECO:0000256" key="3">
    <source>
        <dbReference type="ARBA" id="ARBA00023163"/>
    </source>
</evidence>
<evidence type="ECO:0000256" key="1">
    <source>
        <dbReference type="ARBA" id="ARBA00023015"/>
    </source>
</evidence>
<keyword evidence="3" id="KW-0804">Transcription</keyword>
<keyword evidence="1" id="KW-0805">Transcription regulation</keyword>
<dbReference type="InterPro" id="IPR036286">
    <property type="entry name" value="LexA/Signal_pep-like_sf"/>
</dbReference>
<dbReference type="RefSeq" id="WP_261292618.1">
    <property type="nucleotide sequence ID" value="NZ_JANQBK010000001.1"/>
</dbReference>
<dbReference type="SUPFAM" id="SSF51306">
    <property type="entry name" value="LexA/Signal peptidase"/>
    <property type="match status" value="1"/>
</dbReference>
<name>A0ABV7SZ03_9SPHN</name>
<dbReference type="PANTHER" id="PTHR40661">
    <property type="match status" value="1"/>
</dbReference>
<sequence>MVQDDPRGFLDRLVTERGESFAALSRLLRRNDAYLQQFVRRGSPKRLDERDRKLLAAYFGVDEGALGGPAAAPSAPVIGVRLLDIAASAGPGRLIDEERATALLPFDRAMLERLGIRSTRLAMIAADGDSMAPLIEHGDQIMVDEADTRVGARGAVYVVRLDGVLMVKRVARVADRLTIASDNPAAAPIGTRAAGEVDVLGKVVWLSRSLR</sequence>
<feature type="domain" description="Peptidase S24/S26A/S26B/S26C" evidence="4">
    <location>
        <begin position="86"/>
        <end position="204"/>
    </location>
</feature>
<evidence type="ECO:0000313" key="5">
    <source>
        <dbReference type="EMBL" id="MFC3581527.1"/>
    </source>
</evidence>
<gene>
    <name evidence="5" type="ORF">ACFONA_15245</name>
</gene>
<accession>A0ABV7SZ03</accession>
<dbReference type="Pfam" id="PF00717">
    <property type="entry name" value="Peptidase_S24"/>
    <property type="match status" value="1"/>
</dbReference>
<evidence type="ECO:0000313" key="6">
    <source>
        <dbReference type="Proteomes" id="UP001595713"/>
    </source>
</evidence>